<dbReference type="EMBL" id="FOYM01000074">
    <property type="protein sequence ID" value="SFR18923.1"/>
    <property type="molecule type" value="Genomic_DNA"/>
</dbReference>
<keyword evidence="2" id="KW-1185">Reference proteome</keyword>
<sequence length="57" mass="6710">MQVEAPNHRKLLWSKAMVVSVTEKAKQDFVRCVPMETNTREPLIKCRKRRDVIKTGR</sequence>
<organism evidence="1 2">
    <name type="scientific">Desulfoscipio geothermicus DSM 3669</name>
    <dbReference type="NCBI Taxonomy" id="1121426"/>
    <lineage>
        <taxon>Bacteria</taxon>
        <taxon>Bacillati</taxon>
        <taxon>Bacillota</taxon>
        <taxon>Clostridia</taxon>
        <taxon>Eubacteriales</taxon>
        <taxon>Desulfallaceae</taxon>
        <taxon>Desulfoscipio</taxon>
    </lineage>
</organism>
<proteinExistence type="predicted"/>
<evidence type="ECO:0000313" key="1">
    <source>
        <dbReference type="EMBL" id="SFR18923.1"/>
    </source>
</evidence>
<protein>
    <submittedName>
        <fullName evidence="1">Uncharacterized protein</fullName>
    </submittedName>
</protein>
<accession>A0A1I6EMA3</accession>
<evidence type="ECO:0000313" key="2">
    <source>
        <dbReference type="Proteomes" id="UP000199584"/>
    </source>
</evidence>
<dbReference type="Proteomes" id="UP000199584">
    <property type="component" value="Unassembled WGS sequence"/>
</dbReference>
<name>A0A1I6EMA3_9FIRM</name>
<gene>
    <name evidence="1" type="ORF">SAMN05660706_1742</name>
</gene>
<reference evidence="2" key="1">
    <citation type="submission" date="2016-10" db="EMBL/GenBank/DDBJ databases">
        <authorList>
            <person name="Varghese N."/>
            <person name="Submissions S."/>
        </authorList>
    </citation>
    <scope>NUCLEOTIDE SEQUENCE [LARGE SCALE GENOMIC DNA]</scope>
    <source>
        <strain evidence="2">DSM 3669</strain>
    </source>
</reference>
<dbReference type="AlphaFoldDB" id="A0A1I6EMA3"/>